<dbReference type="AlphaFoldDB" id="A0AAV4H431"/>
<name>A0AAV4H431_9GAST</name>
<keyword evidence="3" id="KW-1185">Reference proteome</keyword>
<evidence type="ECO:0000259" key="1">
    <source>
        <dbReference type="PROSITE" id="PS50041"/>
    </source>
</evidence>
<dbReference type="Pfam" id="PF00059">
    <property type="entry name" value="Lectin_C"/>
    <property type="match status" value="1"/>
</dbReference>
<dbReference type="InterPro" id="IPR016186">
    <property type="entry name" value="C-type_lectin-like/link_sf"/>
</dbReference>
<protein>
    <recommendedName>
        <fullName evidence="1">C-type lectin domain-containing protein</fullName>
    </recommendedName>
</protein>
<dbReference type="Gene3D" id="3.10.100.10">
    <property type="entry name" value="Mannose-Binding Protein A, subunit A"/>
    <property type="match status" value="1"/>
</dbReference>
<dbReference type="Proteomes" id="UP000762676">
    <property type="component" value="Unassembled WGS sequence"/>
</dbReference>
<evidence type="ECO:0000313" key="2">
    <source>
        <dbReference type="EMBL" id="GFR92668.1"/>
    </source>
</evidence>
<dbReference type="CDD" id="cd00037">
    <property type="entry name" value="CLECT"/>
    <property type="match status" value="1"/>
</dbReference>
<organism evidence="2 3">
    <name type="scientific">Elysia marginata</name>
    <dbReference type="NCBI Taxonomy" id="1093978"/>
    <lineage>
        <taxon>Eukaryota</taxon>
        <taxon>Metazoa</taxon>
        <taxon>Spiralia</taxon>
        <taxon>Lophotrochozoa</taxon>
        <taxon>Mollusca</taxon>
        <taxon>Gastropoda</taxon>
        <taxon>Heterobranchia</taxon>
        <taxon>Euthyneura</taxon>
        <taxon>Panpulmonata</taxon>
        <taxon>Sacoglossa</taxon>
        <taxon>Placobranchoidea</taxon>
        <taxon>Plakobranchidae</taxon>
        <taxon>Elysia</taxon>
    </lineage>
</organism>
<proteinExistence type="predicted"/>
<comment type="caution">
    <text evidence="2">The sequence shown here is derived from an EMBL/GenBank/DDBJ whole genome shotgun (WGS) entry which is preliminary data.</text>
</comment>
<dbReference type="EMBL" id="BMAT01005400">
    <property type="protein sequence ID" value="GFR92668.1"/>
    <property type="molecule type" value="Genomic_DNA"/>
</dbReference>
<sequence length="437" mass="50175">MDVLHSLCYSTKLRNSVNNMYRQLCDGDWIKDRIQLRNRSPCRRNVSSLAEAELSTSPNDEYCRQLDKAELCLHDDAFSREYCQAEYRDVVSNMWPVFLGGEKAARRKNCHARCPAGWSLSPDTESCVKMFVDTATWQEASEICGNNHAHLVQVNSPELESFLYDLFDGNPSSTSVWTGKSYRDNQMYTTTRPHNQFISITKNCTMITFSHLDQSNCDNRLGFICQTPSVDCWQISECVHRAFGFPSLGDHGLVEYFMSHGAASVPRICEDLSGCFGVHSNTRVCARDAFLYEAQGFVNVLCKNAGRHLISNAFEECSLREFNTLESTLEEMEKNITIEDTDGNQKVCWAINERLSEVKRLSLTQCQHYGSTFITLMFSQRYSQQYKHHNCLDLHNGCWPLRSCLDSFLQNSSLLETFQWTQMFQKLEGNRLVSFCR</sequence>
<dbReference type="InterPro" id="IPR016187">
    <property type="entry name" value="CTDL_fold"/>
</dbReference>
<evidence type="ECO:0000313" key="3">
    <source>
        <dbReference type="Proteomes" id="UP000762676"/>
    </source>
</evidence>
<dbReference type="InterPro" id="IPR001304">
    <property type="entry name" value="C-type_lectin-like"/>
</dbReference>
<feature type="domain" description="C-type lectin" evidence="1">
    <location>
        <begin position="123"/>
        <end position="226"/>
    </location>
</feature>
<gene>
    <name evidence="2" type="ORF">ElyMa_002624400</name>
</gene>
<dbReference type="SMART" id="SM00034">
    <property type="entry name" value="CLECT"/>
    <property type="match status" value="1"/>
</dbReference>
<accession>A0AAV4H431</accession>
<reference evidence="2 3" key="1">
    <citation type="journal article" date="2021" name="Elife">
        <title>Chloroplast acquisition without the gene transfer in kleptoplastic sea slugs, Plakobranchus ocellatus.</title>
        <authorList>
            <person name="Maeda T."/>
            <person name="Takahashi S."/>
            <person name="Yoshida T."/>
            <person name="Shimamura S."/>
            <person name="Takaki Y."/>
            <person name="Nagai Y."/>
            <person name="Toyoda A."/>
            <person name="Suzuki Y."/>
            <person name="Arimoto A."/>
            <person name="Ishii H."/>
            <person name="Satoh N."/>
            <person name="Nishiyama T."/>
            <person name="Hasebe M."/>
            <person name="Maruyama T."/>
            <person name="Minagawa J."/>
            <person name="Obokata J."/>
            <person name="Shigenobu S."/>
        </authorList>
    </citation>
    <scope>NUCLEOTIDE SEQUENCE [LARGE SCALE GENOMIC DNA]</scope>
</reference>
<dbReference type="SUPFAM" id="SSF56436">
    <property type="entry name" value="C-type lectin-like"/>
    <property type="match status" value="1"/>
</dbReference>
<dbReference type="PROSITE" id="PS50041">
    <property type="entry name" value="C_TYPE_LECTIN_2"/>
    <property type="match status" value="1"/>
</dbReference>